<dbReference type="GO" id="GO:0016757">
    <property type="term" value="F:glycosyltransferase activity"/>
    <property type="evidence" value="ECO:0007669"/>
    <property type="project" value="UniProtKB-KW"/>
</dbReference>
<dbReference type="InterPro" id="IPR024709">
    <property type="entry name" value="FucosylTrfase_pln"/>
</dbReference>
<dbReference type="Proteomes" id="UP000004995">
    <property type="component" value="Unassembled WGS sequence"/>
</dbReference>
<dbReference type="PIRSF" id="PIRSF009360">
    <property type="entry name" value="UCP009360"/>
    <property type="match status" value="1"/>
</dbReference>
<keyword evidence="3" id="KW-0328">Glycosyltransferase</keyword>
<dbReference type="CDD" id="cd11299">
    <property type="entry name" value="O-FucT_plant"/>
    <property type="match status" value="1"/>
</dbReference>
<evidence type="ECO:0000256" key="2">
    <source>
        <dbReference type="ARBA" id="ARBA00007737"/>
    </source>
</evidence>
<protein>
    <recommendedName>
        <fullName evidence="11">O-fucosyltransferase family protein</fullName>
    </recommendedName>
</protein>
<dbReference type="PANTHER" id="PTHR31933:SF4">
    <property type="entry name" value="O-FUCOSYLTRANSFERASE 8"/>
    <property type="match status" value="1"/>
</dbReference>
<dbReference type="Pfam" id="PF10250">
    <property type="entry name" value="O-FucT"/>
    <property type="match status" value="1"/>
</dbReference>
<keyword evidence="5 12" id="KW-0812">Transmembrane</keyword>
<dbReference type="Gramene" id="KQL10929">
    <property type="protein sequence ID" value="KQL10929"/>
    <property type="gene ID" value="SETIT_006094mg"/>
</dbReference>
<dbReference type="GO" id="GO:0006004">
    <property type="term" value="P:fucose metabolic process"/>
    <property type="evidence" value="ECO:0007669"/>
    <property type="project" value="UniProtKB-KW"/>
</dbReference>
<reference evidence="14" key="3">
    <citation type="submission" date="2018-08" db="UniProtKB">
        <authorList>
            <consortium name="EnsemblPlants"/>
        </authorList>
    </citation>
    <scope>IDENTIFICATION</scope>
    <source>
        <strain evidence="14">Yugu1</strain>
    </source>
</reference>
<evidence type="ECO:0000256" key="6">
    <source>
        <dbReference type="ARBA" id="ARBA00022989"/>
    </source>
</evidence>
<dbReference type="InterPro" id="IPR019378">
    <property type="entry name" value="GDP-Fuc_O-FucTrfase"/>
</dbReference>
<dbReference type="eggNOG" id="ENOG502QVVB">
    <property type="taxonomic scope" value="Eukaryota"/>
</dbReference>
<reference evidence="13" key="2">
    <citation type="submission" date="2015-07" db="EMBL/GenBank/DDBJ databases">
        <authorList>
            <person name="Noorani M."/>
        </authorList>
    </citation>
    <scope>NUCLEOTIDE SEQUENCE</scope>
    <source>
        <strain evidence="13">Yugu1</strain>
    </source>
</reference>
<comment type="similarity">
    <text evidence="2">Belongs to the glycosyltransferase GT106 family.</text>
</comment>
<dbReference type="EMBL" id="CM003531">
    <property type="protein sequence ID" value="RCV21907.1"/>
    <property type="molecule type" value="Genomic_DNA"/>
</dbReference>
<keyword evidence="15" id="KW-1185">Reference proteome</keyword>
<keyword evidence="10" id="KW-0119">Carbohydrate metabolism</keyword>
<evidence type="ECO:0000256" key="9">
    <source>
        <dbReference type="ARBA" id="ARBA00023253"/>
    </source>
</evidence>
<evidence type="ECO:0000256" key="11">
    <source>
        <dbReference type="ARBA" id="ARBA00030350"/>
    </source>
</evidence>
<gene>
    <name evidence="14" type="primary">LOC101780675</name>
    <name evidence="13" type="ORF">SETIT_4G176400v2</name>
</gene>
<keyword evidence="4" id="KW-0808">Transferase</keyword>
<organism evidence="14 15">
    <name type="scientific">Setaria italica</name>
    <name type="common">Foxtail millet</name>
    <name type="synonym">Panicum italicum</name>
    <dbReference type="NCBI Taxonomy" id="4555"/>
    <lineage>
        <taxon>Eukaryota</taxon>
        <taxon>Viridiplantae</taxon>
        <taxon>Streptophyta</taxon>
        <taxon>Embryophyta</taxon>
        <taxon>Tracheophyta</taxon>
        <taxon>Spermatophyta</taxon>
        <taxon>Magnoliopsida</taxon>
        <taxon>Liliopsida</taxon>
        <taxon>Poales</taxon>
        <taxon>Poaceae</taxon>
        <taxon>PACMAD clade</taxon>
        <taxon>Panicoideae</taxon>
        <taxon>Panicodae</taxon>
        <taxon>Paniceae</taxon>
        <taxon>Cenchrinae</taxon>
        <taxon>Setaria</taxon>
    </lineage>
</organism>
<dbReference type="GO" id="GO:0016020">
    <property type="term" value="C:membrane"/>
    <property type="evidence" value="ECO:0007669"/>
    <property type="project" value="UniProtKB-SubCell"/>
</dbReference>
<comment type="subcellular location">
    <subcellularLocation>
        <location evidence="1">Membrane</location>
        <topology evidence="1">Single-pass membrane protein</topology>
    </subcellularLocation>
</comment>
<proteinExistence type="inferred from homology"/>
<keyword evidence="6 12" id="KW-1133">Transmembrane helix</keyword>
<evidence type="ECO:0000313" key="15">
    <source>
        <dbReference type="Proteomes" id="UP000004995"/>
    </source>
</evidence>
<evidence type="ECO:0000256" key="4">
    <source>
        <dbReference type="ARBA" id="ARBA00022679"/>
    </source>
</evidence>
<evidence type="ECO:0000313" key="13">
    <source>
        <dbReference type="EMBL" id="RCV21907.1"/>
    </source>
</evidence>
<dbReference type="EMBL" id="AGNK02002545">
    <property type="status" value="NOT_ANNOTATED_CDS"/>
    <property type="molecule type" value="Genomic_DNA"/>
</dbReference>
<dbReference type="FunCoup" id="K3XVY6">
    <property type="interactions" value="1153"/>
</dbReference>
<evidence type="ECO:0000256" key="3">
    <source>
        <dbReference type="ARBA" id="ARBA00022676"/>
    </source>
</evidence>
<dbReference type="EnsemblPlants" id="KQL10929">
    <property type="protein sequence ID" value="KQL10929"/>
    <property type="gene ID" value="SETIT_006094mg"/>
</dbReference>
<dbReference type="HOGENOM" id="CLU_018420_8_0_1"/>
<dbReference type="InterPro" id="IPR052272">
    <property type="entry name" value="GT106_glycosyltransferase"/>
</dbReference>
<evidence type="ECO:0000256" key="8">
    <source>
        <dbReference type="ARBA" id="ARBA00023180"/>
    </source>
</evidence>
<evidence type="ECO:0000256" key="10">
    <source>
        <dbReference type="ARBA" id="ARBA00023277"/>
    </source>
</evidence>
<feature type="transmembrane region" description="Helical" evidence="12">
    <location>
        <begin position="66"/>
        <end position="88"/>
    </location>
</feature>
<accession>K3XVY6</accession>
<evidence type="ECO:0000256" key="7">
    <source>
        <dbReference type="ARBA" id="ARBA00023136"/>
    </source>
</evidence>
<dbReference type="OMA" id="RNMVEEY"/>
<sequence length="614" mass="67773">MEGASSSSSSSSSAAAALAVQGGRGGEVGIRVGATNIGRLRCTARQQQGKQHGGRGGGVTSWHLRVFAAVVGVMGCVLLAASLAMSALHQVQFRNAAISRNFRGLQELKQNIVRREKPDQIMHGRLLQMATSAVTKNGSESEDFAQWEEPYKQARKWTPCAAKHSLADEEPDEINNGFILISANGGLNQQRVAVCNAVVVAALLNATLVLPRFLYSSVWKDTSQFGDIYQEDYFVNYMKNDVHIVKELPPHLQSLDLEAIGSQVTDMDISKEAEPSEFVRSVLPILQQNGVVHFLGFGNRLGFDSVPVHLQRLRCRCNFHALKFVPELQQAGSLLVQRLRKVSAMQTEMDKQLFGNNMVELDPAAFAEDHAAGGPSRYLALHMRFEEDMVAYSLCEFGGGEEERRELQAYRETHFPTLAMRLRNATVSPEEQRSLGRCPLTPEESGLILSALGYDGRTFIYVAGSQIYGGAPRLRPLTRLYPNLVTKEDILTTDELAPFKNFSSRLAALDFIACASADVFAVTDSGSQLSSLVSGFRIYHGRGRAPTLHPNRKRYAQVLSEEGSIAWGGFRRRVRQMVEEYKRVSPRPRGRSVYRQPRTPGCMCRAAGDGSVDF</sequence>
<name>K3XVY6_SETIT</name>
<evidence type="ECO:0000256" key="5">
    <source>
        <dbReference type="ARBA" id="ARBA00022692"/>
    </source>
</evidence>
<evidence type="ECO:0000313" key="14">
    <source>
        <dbReference type="EnsemblPlants" id="KQL10929"/>
    </source>
</evidence>
<dbReference type="AlphaFoldDB" id="K3XVY6"/>
<evidence type="ECO:0000256" key="1">
    <source>
        <dbReference type="ARBA" id="ARBA00004167"/>
    </source>
</evidence>
<feature type="transmembrane region" description="Helical" evidence="12">
    <location>
        <begin position="192"/>
        <end position="215"/>
    </location>
</feature>
<evidence type="ECO:0000256" key="12">
    <source>
        <dbReference type="SAM" id="Phobius"/>
    </source>
</evidence>
<dbReference type="OrthoDB" id="1868072at2759"/>
<dbReference type="RefSeq" id="XP_004965563.1">
    <property type="nucleotide sequence ID" value="XM_004965506.4"/>
</dbReference>
<dbReference type="PANTHER" id="PTHR31933">
    <property type="entry name" value="O-FUCOSYLTRANSFERASE 2-RELATED"/>
    <property type="match status" value="1"/>
</dbReference>
<keyword evidence="9" id="KW-0294">Fucose metabolism</keyword>
<keyword evidence="7 12" id="KW-0472">Membrane</keyword>
<keyword evidence="8" id="KW-0325">Glycoprotein</keyword>
<dbReference type="GeneID" id="101780675"/>
<reference evidence="13 15" key="1">
    <citation type="journal article" date="2012" name="Nat. Biotechnol.">
        <title>Reference genome sequence of the model plant Setaria.</title>
        <authorList>
            <person name="Bennetzen J.L."/>
            <person name="Schmutz J."/>
            <person name="Wang H."/>
            <person name="Percifield R."/>
            <person name="Hawkins J."/>
            <person name="Pontaroli A.C."/>
            <person name="Estep M."/>
            <person name="Feng L."/>
            <person name="Vaughn J.N."/>
            <person name="Grimwood J."/>
            <person name="Jenkins J."/>
            <person name="Barry K."/>
            <person name="Lindquist E."/>
            <person name="Hellsten U."/>
            <person name="Deshpande S."/>
            <person name="Wang X."/>
            <person name="Wu X."/>
            <person name="Mitros T."/>
            <person name="Triplett J."/>
            <person name="Yang X."/>
            <person name="Ye C.Y."/>
            <person name="Mauro-Herrera M."/>
            <person name="Wang L."/>
            <person name="Li P."/>
            <person name="Sharma M."/>
            <person name="Sharma R."/>
            <person name="Ronald P.C."/>
            <person name="Panaud O."/>
            <person name="Kellogg E.A."/>
            <person name="Brutnell T.P."/>
            <person name="Doust A.N."/>
            <person name="Tuskan G.A."/>
            <person name="Rokhsar D."/>
            <person name="Devos K.M."/>
        </authorList>
    </citation>
    <scope>NUCLEOTIDE SEQUENCE [LARGE SCALE GENOMIC DNA]</scope>
    <source>
        <strain evidence="15">cv. Yugu1</strain>
        <strain evidence="13">Yugu1</strain>
    </source>
</reference>